<feature type="binding site" evidence="7">
    <location>
        <position position="10"/>
    </location>
    <ligand>
        <name>Mg(2+)</name>
        <dbReference type="ChEBI" id="CHEBI:18420"/>
    </ligand>
</feature>
<dbReference type="PIRSF" id="PIRSF006118">
    <property type="entry name" value="KDO8-P_Ptase"/>
    <property type="match status" value="1"/>
</dbReference>
<feature type="binding site" evidence="7">
    <location>
        <position position="12"/>
    </location>
    <ligand>
        <name>substrate</name>
    </ligand>
</feature>
<dbReference type="GO" id="GO:0016788">
    <property type="term" value="F:hydrolase activity, acting on ester bonds"/>
    <property type="evidence" value="ECO:0007669"/>
    <property type="project" value="InterPro"/>
</dbReference>
<feature type="binding site" evidence="7">
    <location>
        <position position="103"/>
    </location>
    <ligand>
        <name>Mg(2+)</name>
        <dbReference type="ChEBI" id="CHEBI:18420"/>
    </ligand>
</feature>
<accession>A0AAU9DH31</accession>
<keyword evidence="5" id="KW-0378">Hydrolase</keyword>
<dbReference type="Gene3D" id="3.40.50.1000">
    <property type="entry name" value="HAD superfamily/HAD-like"/>
    <property type="match status" value="1"/>
</dbReference>
<evidence type="ECO:0000313" key="8">
    <source>
        <dbReference type="EMBL" id="BDD10375.1"/>
    </source>
</evidence>
<evidence type="ECO:0000313" key="9">
    <source>
        <dbReference type="Proteomes" id="UP001348817"/>
    </source>
</evidence>
<evidence type="ECO:0000256" key="2">
    <source>
        <dbReference type="ARBA" id="ARBA00005893"/>
    </source>
</evidence>
<keyword evidence="8" id="KW-0548">Nucleotidyltransferase</keyword>
<dbReference type="KEGG" id="fax:FUAX_28070"/>
<dbReference type="NCBIfam" id="TIGR01670">
    <property type="entry name" value="KdsC-phosphatas"/>
    <property type="match status" value="1"/>
</dbReference>
<dbReference type="Pfam" id="PF08282">
    <property type="entry name" value="Hydrolase_3"/>
    <property type="match status" value="1"/>
</dbReference>
<dbReference type="AlphaFoldDB" id="A0AAU9DH31"/>
<dbReference type="InterPro" id="IPR023214">
    <property type="entry name" value="HAD_sf"/>
</dbReference>
<dbReference type="RefSeq" id="WP_338391935.1">
    <property type="nucleotide sequence ID" value="NZ_AP025314.1"/>
</dbReference>
<sequence length="174" mass="19499">MALPKLVLTDIDGVWTDGGMYYDRTGNEWKKFNTSDSAGVLFCRLLNIPVGIITGENTEIVQRRADKLKVDYLEMGAKNKVAIVEAIIRKQGCIWEEVAYIGDDLNDMLLMDKVGVAASPANAPEYVKAKADFVMEKAGGEGAFREFVETILKREGQLDKAISLYFEQQQQFHQ</sequence>
<dbReference type="PANTHER" id="PTHR21485">
    <property type="entry name" value="HAD SUPERFAMILY MEMBERS CMAS AND KDSC"/>
    <property type="match status" value="1"/>
</dbReference>
<dbReference type="FunFam" id="3.40.50.1000:FF:000029">
    <property type="entry name" value="3-deoxy-D-manno-octulosonate 8-phosphate phosphatase KdsC"/>
    <property type="match status" value="1"/>
</dbReference>
<keyword evidence="8" id="KW-0808">Transferase</keyword>
<dbReference type="SFLD" id="SFLDG01136">
    <property type="entry name" value="C1.6:_Phosphoserine_Phosphatas"/>
    <property type="match status" value="1"/>
</dbReference>
<dbReference type="GO" id="GO:0008781">
    <property type="term" value="F:N-acylneuraminate cytidylyltransferase activity"/>
    <property type="evidence" value="ECO:0007669"/>
    <property type="project" value="TreeGrafter"/>
</dbReference>
<keyword evidence="9" id="KW-1185">Reference proteome</keyword>
<dbReference type="Proteomes" id="UP001348817">
    <property type="component" value="Chromosome"/>
</dbReference>
<comment type="cofactor">
    <cofactor evidence="1 7">
        <name>Mg(2+)</name>
        <dbReference type="ChEBI" id="CHEBI:18420"/>
    </cofactor>
</comment>
<dbReference type="EMBL" id="AP025314">
    <property type="protein sequence ID" value="BDD10375.1"/>
    <property type="molecule type" value="Genomic_DNA"/>
</dbReference>
<protein>
    <submittedName>
        <fullName evidence="8">Acylneuraminate cytidylyltransferase</fullName>
    </submittedName>
</protein>
<dbReference type="InterPro" id="IPR050793">
    <property type="entry name" value="CMP-NeuNAc_synthase"/>
</dbReference>
<dbReference type="SFLD" id="SFLDS00003">
    <property type="entry name" value="Haloacid_Dehalogenase"/>
    <property type="match status" value="1"/>
</dbReference>
<evidence type="ECO:0000256" key="3">
    <source>
        <dbReference type="ARBA" id="ARBA00011881"/>
    </source>
</evidence>
<proteinExistence type="inferred from homology"/>
<evidence type="ECO:0000256" key="7">
    <source>
        <dbReference type="PIRSR" id="PIRSR006118-2"/>
    </source>
</evidence>
<gene>
    <name evidence="8" type="ORF">FUAX_28070</name>
</gene>
<dbReference type="InterPro" id="IPR036412">
    <property type="entry name" value="HAD-like_sf"/>
</dbReference>
<keyword evidence="4 7" id="KW-0479">Metal-binding</keyword>
<dbReference type="InterPro" id="IPR010023">
    <property type="entry name" value="KdsC_fam"/>
</dbReference>
<dbReference type="CDD" id="cd01630">
    <property type="entry name" value="HAD_KDO-like"/>
    <property type="match status" value="1"/>
</dbReference>
<reference evidence="8 9" key="1">
    <citation type="submission" date="2021-12" db="EMBL/GenBank/DDBJ databases">
        <title>Genome sequencing of bacteria with rrn-lacking chromosome and rrn-plasmid.</title>
        <authorList>
            <person name="Anda M."/>
            <person name="Iwasaki W."/>
        </authorList>
    </citation>
    <scope>NUCLEOTIDE SEQUENCE [LARGE SCALE GENOMIC DNA]</scope>
    <source>
        <strain evidence="8 9">DSM 100852</strain>
    </source>
</reference>
<dbReference type="SFLD" id="SFLDG01138">
    <property type="entry name" value="C1.6.2:_Deoxy-d-mannose-octulo"/>
    <property type="match status" value="1"/>
</dbReference>
<dbReference type="GO" id="GO:0046872">
    <property type="term" value="F:metal ion binding"/>
    <property type="evidence" value="ECO:0007669"/>
    <property type="project" value="UniProtKB-KW"/>
</dbReference>
<comment type="subunit">
    <text evidence="3">Homotetramer.</text>
</comment>
<keyword evidence="6 7" id="KW-0460">Magnesium</keyword>
<evidence type="ECO:0000256" key="1">
    <source>
        <dbReference type="ARBA" id="ARBA00001946"/>
    </source>
</evidence>
<organism evidence="8 9">
    <name type="scientific">Fulvitalea axinellae</name>
    <dbReference type="NCBI Taxonomy" id="1182444"/>
    <lineage>
        <taxon>Bacteria</taxon>
        <taxon>Pseudomonadati</taxon>
        <taxon>Bacteroidota</taxon>
        <taxon>Cytophagia</taxon>
        <taxon>Cytophagales</taxon>
        <taxon>Persicobacteraceae</taxon>
        <taxon>Fulvitalea</taxon>
    </lineage>
</organism>
<evidence type="ECO:0000256" key="6">
    <source>
        <dbReference type="ARBA" id="ARBA00022842"/>
    </source>
</evidence>
<evidence type="ECO:0000256" key="4">
    <source>
        <dbReference type="ARBA" id="ARBA00022723"/>
    </source>
</evidence>
<evidence type="ECO:0000256" key="5">
    <source>
        <dbReference type="ARBA" id="ARBA00022801"/>
    </source>
</evidence>
<dbReference type="PANTHER" id="PTHR21485:SF3">
    <property type="entry name" value="N-ACYLNEURAMINATE CYTIDYLYLTRANSFERASE"/>
    <property type="match status" value="1"/>
</dbReference>
<dbReference type="SUPFAM" id="SSF56784">
    <property type="entry name" value="HAD-like"/>
    <property type="match status" value="1"/>
</dbReference>
<name>A0AAU9DH31_9BACT</name>
<comment type="similarity">
    <text evidence="2">Belongs to the KdsC family.</text>
</comment>